<dbReference type="GO" id="GO:0001522">
    <property type="term" value="P:pseudouridine synthesis"/>
    <property type="evidence" value="ECO:0007669"/>
    <property type="project" value="InterPro"/>
</dbReference>
<dbReference type="OrthoDB" id="447290at2759"/>
<dbReference type="NCBIfam" id="TIGR00094">
    <property type="entry name" value="tRNA_TruD_broad"/>
    <property type="match status" value="1"/>
</dbReference>
<evidence type="ECO:0000313" key="7">
    <source>
        <dbReference type="EMBL" id="CAB3373286.1"/>
    </source>
</evidence>
<proteinExistence type="inferred from homology"/>
<reference evidence="7 8" key="1">
    <citation type="submission" date="2020-04" db="EMBL/GenBank/DDBJ databases">
        <authorList>
            <person name="Alioto T."/>
            <person name="Alioto T."/>
            <person name="Gomez Garrido J."/>
        </authorList>
    </citation>
    <scope>NUCLEOTIDE SEQUENCE [LARGE SCALE GENOMIC DNA]</scope>
</reference>
<dbReference type="InterPro" id="IPR001656">
    <property type="entry name" value="PsdUridine_synth_TruD"/>
</dbReference>
<dbReference type="HAMAP" id="MF_01082">
    <property type="entry name" value="TruD"/>
    <property type="match status" value="1"/>
</dbReference>
<feature type="region of interest" description="Disordered" evidence="5">
    <location>
        <begin position="1"/>
        <end position="29"/>
    </location>
</feature>
<feature type="compositionally biased region" description="Basic residues" evidence="5">
    <location>
        <begin position="47"/>
        <end position="56"/>
    </location>
</feature>
<dbReference type="AlphaFoldDB" id="A0A8S1CRV4"/>
<keyword evidence="8" id="KW-1185">Reference proteome</keyword>
<dbReference type="FunFam" id="3.30.2350.20:FF:000002">
    <property type="entry name" value="Pseudouridylate synthase 7 homolog"/>
    <property type="match status" value="1"/>
</dbReference>
<dbReference type="InterPro" id="IPR042214">
    <property type="entry name" value="TruD_catalytic"/>
</dbReference>
<keyword evidence="3" id="KW-0413">Isomerase</keyword>
<dbReference type="EMBL" id="CADEPI010000084">
    <property type="protein sequence ID" value="CAB3373286.1"/>
    <property type="molecule type" value="Genomic_DNA"/>
</dbReference>
<evidence type="ECO:0000256" key="2">
    <source>
        <dbReference type="ARBA" id="ARBA00022694"/>
    </source>
</evidence>
<organism evidence="7 8">
    <name type="scientific">Cloeon dipterum</name>
    <dbReference type="NCBI Taxonomy" id="197152"/>
    <lineage>
        <taxon>Eukaryota</taxon>
        <taxon>Metazoa</taxon>
        <taxon>Ecdysozoa</taxon>
        <taxon>Arthropoda</taxon>
        <taxon>Hexapoda</taxon>
        <taxon>Insecta</taxon>
        <taxon>Pterygota</taxon>
        <taxon>Palaeoptera</taxon>
        <taxon>Ephemeroptera</taxon>
        <taxon>Pisciforma</taxon>
        <taxon>Baetidae</taxon>
        <taxon>Cloeon</taxon>
    </lineage>
</organism>
<name>A0A8S1CRV4_9INSE</name>
<feature type="compositionally biased region" description="Basic and acidic residues" evidence="5">
    <location>
        <begin position="648"/>
        <end position="665"/>
    </location>
</feature>
<dbReference type="InterPro" id="IPR020103">
    <property type="entry name" value="PsdUridine_synth_cat_dom_sf"/>
</dbReference>
<dbReference type="Gene3D" id="3.30.2350.20">
    <property type="entry name" value="TruD, catalytic domain"/>
    <property type="match status" value="2"/>
</dbReference>
<dbReference type="GO" id="GO:0009982">
    <property type="term" value="F:pseudouridine synthase activity"/>
    <property type="evidence" value="ECO:0007669"/>
    <property type="project" value="InterPro"/>
</dbReference>
<dbReference type="PIRSF" id="PIRSF037016">
    <property type="entry name" value="Pseudouridin_synth_euk_prd"/>
    <property type="match status" value="1"/>
</dbReference>
<feature type="region of interest" description="Disordered" evidence="5">
    <location>
        <begin position="641"/>
        <end position="665"/>
    </location>
</feature>
<protein>
    <recommendedName>
        <fullName evidence="6">TRUD domain-containing protein</fullName>
    </recommendedName>
</protein>
<comment type="similarity">
    <text evidence="1">Belongs to the pseudouridine synthase TruD family.</text>
</comment>
<feature type="compositionally biased region" description="Polar residues" evidence="5">
    <location>
        <begin position="15"/>
        <end position="24"/>
    </location>
</feature>
<accession>A0A8S1CRV4</accession>
<dbReference type="PROSITE" id="PS50984">
    <property type="entry name" value="TRUD"/>
    <property type="match status" value="1"/>
</dbReference>
<evidence type="ECO:0000256" key="4">
    <source>
        <dbReference type="ARBA" id="ARBA00036943"/>
    </source>
</evidence>
<dbReference type="InterPro" id="IPR011760">
    <property type="entry name" value="PsdUridine_synth_TruD_insert"/>
</dbReference>
<evidence type="ECO:0000313" key="8">
    <source>
        <dbReference type="Proteomes" id="UP000494165"/>
    </source>
</evidence>
<evidence type="ECO:0000256" key="3">
    <source>
        <dbReference type="ARBA" id="ARBA00023235"/>
    </source>
</evidence>
<feature type="domain" description="TRUD" evidence="6">
    <location>
        <begin position="338"/>
        <end position="571"/>
    </location>
</feature>
<gene>
    <name evidence="7" type="ORF">CLODIP_2_CD13220</name>
</gene>
<dbReference type="PANTHER" id="PTHR13326:SF31">
    <property type="entry name" value="PSEUDOURIDYLATE SYNTHASE 7 HOMOLOG"/>
    <property type="match status" value="1"/>
</dbReference>
<dbReference type="SUPFAM" id="SSF55120">
    <property type="entry name" value="Pseudouridine synthase"/>
    <property type="match status" value="1"/>
</dbReference>
<dbReference type="GO" id="GO:0005634">
    <property type="term" value="C:nucleus"/>
    <property type="evidence" value="ECO:0007669"/>
    <property type="project" value="TreeGrafter"/>
</dbReference>
<keyword evidence="2" id="KW-0819">tRNA processing</keyword>
<feature type="region of interest" description="Disordered" evidence="5">
    <location>
        <begin position="47"/>
        <end position="72"/>
    </location>
</feature>
<dbReference type="Pfam" id="PF01142">
    <property type="entry name" value="TruD"/>
    <property type="match status" value="1"/>
</dbReference>
<evidence type="ECO:0000256" key="5">
    <source>
        <dbReference type="SAM" id="MobiDB-lite"/>
    </source>
</evidence>
<dbReference type="GO" id="GO:0008033">
    <property type="term" value="P:tRNA processing"/>
    <property type="evidence" value="ECO:0007669"/>
    <property type="project" value="UniProtKB-KW"/>
</dbReference>
<dbReference type="GO" id="GO:0003723">
    <property type="term" value="F:RNA binding"/>
    <property type="evidence" value="ECO:0007669"/>
    <property type="project" value="InterPro"/>
</dbReference>
<dbReference type="PANTHER" id="PTHR13326">
    <property type="entry name" value="TRNA PSEUDOURIDINE SYNTHASE D"/>
    <property type="match status" value="1"/>
</dbReference>
<comment type="caution">
    <text evidence="7">The sequence shown here is derived from an EMBL/GenBank/DDBJ whole genome shotgun (WGS) entry which is preliminary data.</text>
</comment>
<sequence length="665" mass="75381">MTSRGSGRLDAVGNHRSSSRTQLHTAHPSRVSAISLAATCTKMSNRRGKFHQKRKIEHQNLGHSNKRPKGEEHAQLKLKEVDVGVTEYVSDCPGFSGIIKQRFSDFLVNEIDLDDQEIHLTDKNPTILDEPFDQSDYVSNDDFTDVISKGDWEALKTLADTKSGSVDIDVSTKSKDERRQIHESIKKVYKNELTANTKDMGDKKFISVIFKKDTRSTYYNNKNRYVHFTLYKENTDTMEAANLIARNLHLRPGSINFAGTKDKRAKTCQKMSVMNVKPSRIFNAVKSLRGMKVDGFKFCSKPLQLGMLNGNRFQIVLRNVSASDEQIEPVMNSLLENGFLNYFGLQRFGTQSVPTYQIGKALVCGNWQEAVDLILKPRDGFDYPDMAKAREIWLETKDADAAFQQLTRKTSVEAQLLRGLQENHKNDLVNALESIPRNTRLLYLHSYQSYIWNHVLSRRIKEYGFKPVVGDLVLANGCKIEDSECDLTEECPKQEPSKLPNVLPITADDLEKYSIFDVVLPLPGFNVKYPENKCSEWYNELFEKDGLTIDSMKQNVRKYSMGGAYRKVSCLPKKVSWKVVQYDDVAEPLVLSDLDILDKKEIVKCSEGKYKALVLDFCLPSSVYATMALREVLKMDTSTHSQKALNPVEEKDSAVAAAAKDDGER</sequence>
<evidence type="ECO:0000256" key="1">
    <source>
        <dbReference type="ARBA" id="ARBA00007953"/>
    </source>
</evidence>
<dbReference type="Proteomes" id="UP000494165">
    <property type="component" value="Unassembled WGS sequence"/>
</dbReference>
<evidence type="ECO:0000259" key="6">
    <source>
        <dbReference type="PROSITE" id="PS50984"/>
    </source>
</evidence>
<comment type="catalytic activity">
    <reaction evidence="4">
        <text>a uridine in tRNA = a pseudouridine in tRNA</text>
        <dbReference type="Rhea" id="RHEA:54572"/>
        <dbReference type="Rhea" id="RHEA-COMP:13339"/>
        <dbReference type="Rhea" id="RHEA-COMP:13934"/>
        <dbReference type="ChEBI" id="CHEBI:65314"/>
        <dbReference type="ChEBI" id="CHEBI:65315"/>
    </reaction>
</comment>
<dbReference type="CDD" id="cd02576">
    <property type="entry name" value="PseudoU_synth_ScPUS7"/>
    <property type="match status" value="1"/>
</dbReference>